<comment type="caution">
    <text evidence="1">The sequence shown here is derived from an EMBL/GenBank/DDBJ whole genome shotgun (WGS) entry which is preliminary data.</text>
</comment>
<proteinExistence type="predicted"/>
<sequence>MDGCPTHRKEAGVVKARRVTPLAPSSTSTAGIDGQAAAGLNTTDQAIEDLLDTMNQTLKTLGSTFESLGKQTVTVASLSPRIEAAHEIHRTGEQLQMRQTAQDKRLKDMSEVLKANVKEQRKQWLDAKVNELVAQIVSKKVAHRVDLELNVQIPSALKDEVNEYKRRIAQVKVKLHNSEAKRKNSLIPPYAPSGDEPLDYLLPPLSESQIDMPPRPALFPPNLRALLQLNSQQLSSLLQLYGIEEVTEVTAASPLSPGGAAREQNLNQFMSFIGVGLLALPPPAVAEGAEGNFLMSPVVTRRHGWRPFEGTRV</sequence>
<dbReference type="Proteomes" id="UP000298390">
    <property type="component" value="Unassembled WGS sequence"/>
</dbReference>
<organism evidence="1 2">
    <name type="scientific">Rhodofomes roseus</name>
    <dbReference type="NCBI Taxonomy" id="34475"/>
    <lineage>
        <taxon>Eukaryota</taxon>
        <taxon>Fungi</taxon>
        <taxon>Dikarya</taxon>
        <taxon>Basidiomycota</taxon>
        <taxon>Agaricomycotina</taxon>
        <taxon>Agaricomycetes</taxon>
        <taxon>Polyporales</taxon>
        <taxon>Rhodofomes</taxon>
    </lineage>
</organism>
<reference evidence="1 2" key="1">
    <citation type="submission" date="2019-01" db="EMBL/GenBank/DDBJ databases">
        <title>Genome sequencing of the rare red list fungi Fomitopsis rosea.</title>
        <authorList>
            <person name="Buettner E."/>
            <person name="Kellner H."/>
        </authorList>
    </citation>
    <scope>NUCLEOTIDE SEQUENCE [LARGE SCALE GENOMIC DNA]</scope>
    <source>
        <strain evidence="1 2">DSM 105464</strain>
    </source>
</reference>
<evidence type="ECO:0000313" key="2">
    <source>
        <dbReference type="Proteomes" id="UP000298390"/>
    </source>
</evidence>
<name>A0A4Y9Y0J7_9APHY</name>
<evidence type="ECO:0000313" key="1">
    <source>
        <dbReference type="EMBL" id="TFY55107.1"/>
    </source>
</evidence>
<dbReference type="AlphaFoldDB" id="A0A4Y9Y0J7"/>
<gene>
    <name evidence="1" type="ORF">EVJ58_g8457</name>
</gene>
<dbReference type="EMBL" id="SEKV01000625">
    <property type="protein sequence ID" value="TFY55107.1"/>
    <property type="molecule type" value="Genomic_DNA"/>
</dbReference>
<accession>A0A4Y9Y0J7</accession>
<dbReference type="STRING" id="34475.A0A4Y9Y0J7"/>
<protein>
    <submittedName>
        <fullName evidence="1">Uncharacterized protein</fullName>
    </submittedName>
</protein>